<evidence type="ECO:0000256" key="1">
    <source>
        <dbReference type="SAM" id="MobiDB-lite"/>
    </source>
</evidence>
<dbReference type="AlphaFoldDB" id="A0A5K3FZ28"/>
<proteinExistence type="predicted"/>
<feature type="compositionally biased region" description="Acidic residues" evidence="1">
    <location>
        <begin position="14"/>
        <end position="25"/>
    </location>
</feature>
<feature type="compositionally biased region" description="Acidic residues" evidence="1">
    <location>
        <begin position="109"/>
        <end position="133"/>
    </location>
</feature>
<sequence length="270" mass="31456">MEPEEFIDNNYAAESEEEEEVEESEPSEHVDEEASHSPVDNRQCDDQQLRFVLLEFALKFYPELAECISKCVSNEECAVVEPEEQNYSPPFDDKPMEPEEFIDNNYAAESEEEEEEEEEEGYAAESEEEEEEGECEERCKCDRMQLLQFLADFFRDAYPEMADCIPKCVPRDDECNVEPEEHNYSPPINDKCEKPEDFIDNNYAAESEEEEEEEEESEPCGCVVDDHADHAGHRLDCVTMEKLILLLLFTRHVYPEITDGIRRSVCHCKR</sequence>
<dbReference type="WBParaSite" id="MCU_013469-RA">
    <property type="protein sequence ID" value="MCU_013469-RA"/>
    <property type="gene ID" value="MCU_013469"/>
</dbReference>
<feature type="compositionally biased region" description="Basic and acidic residues" evidence="1">
    <location>
        <begin position="26"/>
        <end position="35"/>
    </location>
</feature>
<feature type="region of interest" description="Disordered" evidence="1">
    <location>
        <begin position="1"/>
        <end position="42"/>
    </location>
</feature>
<protein>
    <submittedName>
        <fullName evidence="2">Nucleolin-like</fullName>
    </submittedName>
</protein>
<accession>A0A5K3FZ28</accession>
<reference evidence="2" key="1">
    <citation type="submission" date="2019-11" db="UniProtKB">
        <authorList>
            <consortium name="WormBaseParasite"/>
        </authorList>
    </citation>
    <scope>IDENTIFICATION</scope>
</reference>
<name>A0A5K3FZ28_MESCO</name>
<evidence type="ECO:0000313" key="2">
    <source>
        <dbReference type="WBParaSite" id="MCU_013469-RA"/>
    </source>
</evidence>
<organism evidence="2">
    <name type="scientific">Mesocestoides corti</name>
    <name type="common">Flatworm</name>
    <dbReference type="NCBI Taxonomy" id="53468"/>
    <lineage>
        <taxon>Eukaryota</taxon>
        <taxon>Metazoa</taxon>
        <taxon>Spiralia</taxon>
        <taxon>Lophotrochozoa</taxon>
        <taxon>Platyhelminthes</taxon>
        <taxon>Cestoda</taxon>
        <taxon>Eucestoda</taxon>
        <taxon>Cyclophyllidea</taxon>
        <taxon>Mesocestoididae</taxon>
        <taxon>Mesocestoides</taxon>
    </lineage>
</organism>
<feature type="region of interest" description="Disordered" evidence="1">
    <location>
        <begin position="103"/>
        <end position="133"/>
    </location>
</feature>